<evidence type="ECO:0000313" key="8">
    <source>
        <dbReference type="EMBL" id="PKK19031.1"/>
    </source>
</evidence>
<dbReference type="InterPro" id="IPR013783">
    <property type="entry name" value="Ig-like_fold"/>
</dbReference>
<feature type="transmembrane region" description="Helical" evidence="5">
    <location>
        <begin position="272"/>
        <end position="295"/>
    </location>
</feature>
<dbReference type="SMART" id="SM00409">
    <property type="entry name" value="IG"/>
    <property type="match status" value="2"/>
</dbReference>
<dbReference type="CDD" id="cd05716">
    <property type="entry name" value="IgV_pIgR_like"/>
    <property type="match status" value="1"/>
</dbReference>
<evidence type="ECO:0000256" key="4">
    <source>
        <dbReference type="SAM" id="MobiDB-lite"/>
    </source>
</evidence>
<feature type="domain" description="Ig-like" evidence="7">
    <location>
        <begin position="14"/>
        <end position="109"/>
    </location>
</feature>
<dbReference type="InterPro" id="IPR007110">
    <property type="entry name" value="Ig-like_dom"/>
</dbReference>
<feature type="chain" id="PRO_5014133428" evidence="6">
    <location>
        <begin position="19"/>
        <end position="389"/>
    </location>
</feature>
<sequence>MELPALLLLPLCFPGLVAQTPVSESQPEGSALYVQCPYTAQMNYYQPKAWCRWRDGQWEHLVYTTYPTQNANTKRATRGKVTIEDNSTNRTVTITITKLQVEDSGTYSCAYTYGSQCVPLKIISLIVFKELHKWELDSLSVQCPYSTAVDGTPVYSTDIKAWCRLDRTGCNILARTGHSSTQNHRKDQQGRVLIQDDTRKRTVTITMQKLQARDTGVYWCMLYTTTHLIWIMQVKLSVSKISAETTLPGSAGTTQTTPVGNSPEPSSNTNTFVLLAGVPSILFLLALIGSITLWVKRRKQLKRRGTRQAEDICDKPEDIAQLDSTDRMERPQDDSEDLKYVTLNFKSRLSPEDPLYCNVEPSQAHGKPEDEHVEYATIALKELPTNDKG</sequence>
<feature type="region of interest" description="Disordered" evidence="4">
    <location>
        <begin position="246"/>
        <end position="266"/>
    </location>
</feature>
<dbReference type="STRING" id="8932.A0A2I0LNN8"/>
<proteinExistence type="predicted"/>
<dbReference type="KEGG" id="clv:102090442"/>
<dbReference type="InterPro" id="IPR052314">
    <property type="entry name" value="Immune_rcpt_domain"/>
</dbReference>
<dbReference type="AlphaFoldDB" id="A0A2I0LNN8"/>
<keyword evidence="2" id="KW-1015">Disulfide bond</keyword>
<dbReference type="GO" id="GO:0009986">
    <property type="term" value="C:cell surface"/>
    <property type="evidence" value="ECO:0007669"/>
    <property type="project" value="TreeGrafter"/>
</dbReference>
<dbReference type="PANTHER" id="PTHR16423">
    <property type="entry name" value="TREM-LIKE TRANSCRIPT PROTEIN"/>
    <property type="match status" value="1"/>
</dbReference>
<keyword evidence="5" id="KW-0472">Membrane</keyword>
<evidence type="ECO:0000256" key="6">
    <source>
        <dbReference type="SAM" id="SignalP"/>
    </source>
</evidence>
<dbReference type="InterPro" id="IPR003599">
    <property type="entry name" value="Ig_sub"/>
</dbReference>
<evidence type="ECO:0000256" key="2">
    <source>
        <dbReference type="ARBA" id="ARBA00023157"/>
    </source>
</evidence>
<dbReference type="CDD" id="cd12087">
    <property type="entry name" value="TM_EGFR-like"/>
    <property type="match status" value="1"/>
</dbReference>
<evidence type="ECO:0000256" key="5">
    <source>
        <dbReference type="SAM" id="Phobius"/>
    </source>
</evidence>
<keyword evidence="1 6" id="KW-0732">Signal</keyword>
<dbReference type="GO" id="GO:0038023">
    <property type="term" value="F:signaling receptor activity"/>
    <property type="evidence" value="ECO:0007669"/>
    <property type="project" value="TreeGrafter"/>
</dbReference>
<gene>
    <name evidence="8" type="ORF">A306_00013395</name>
</gene>
<name>A0A2I0LNN8_COLLI</name>
<dbReference type="PANTHER" id="PTHR16423:SF6">
    <property type="entry name" value="TRIGGERING RECEPTOR EXPRESSED ON MYELOID CELLS 2-RELATED"/>
    <property type="match status" value="1"/>
</dbReference>
<dbReference type="InParanoid" id="A0A2I0LNN8"/>
<reference evidence="8 9" key="1">
    <citation type="journal article" date="2013" name="Science">
        <title>Genomic diversity and evolution of the head crest in the rock pigeon.</title>
        <authorList>
            <person name="Shapiro M.D."/>
            <person name="Kronenberg Z."/>
            <person name="Li C."/>
            <person name="Domyan E.T."/>
            <person name="Pan H."/>
            <person name="Campbell M."/>
            <person name="Tan H."/>
            <person name="Huff C.D."/>
            <person name="Hu H."/>
            <person name="Vickrey A.I."/>
            <person name="Nielsen S.C."/>
            <person name="Stringham S.A."/>
            <person name="Hu H."/>
            <person name="Willerslev E."/>
            <person name="Gilbert M.T."/>
            <person name="Yandell M."/>
            <person name="Zhang G."/>
            <person name="Wang J."/>
        </authorList>
    </citation>
    <scope>NUCLEOTIDE SEQUENCE [LARGE SCALE GENOMIC DNA]</scope>
    <source>
        <tissue evidence="8">Blood</tissue>
    </source>
</reference>
<accession>A0A2I0LNN8</accession>
<comment type="caution">
    <text evidence="8">The sequence shown here is derived from an EMBL/GenBank/DDBJ whole genome shotgun (WGS) entry which is preliminary data.</text>
</comment>
<evidence type="ECO:0000313" key="9">
    <source>
        <dbReference type="Proteomes" id="UP000053872"/>
    </source>
</evidence>
<protein>
    <submittedName>
        <fullName evidence="8">Putative LOC102090442</fullName>
    </submittedName>
</protein>
<feature type="signal peptide" evidence="6">
    <location>
        <begin position="1"/>
        <end position="18"/>
    </location>
</feature>
<dbReference type="OrthoDB" id="8959642at2759"/>
<dbReference type="Pfam" id="PF07686">
    <property type="entry name" value="V-set"/>
    <property type="match status" value="2"/>
</dbReference>
<keyword evidence="5" id="KW-1133">Transmembrane helix</keyword>
<organism evidence="8 9">
    <name type="scientific">Columba livia</name>
    <name type="common">Rock dove</name>
    <dbReference type="NCBI Taxonomy" id="8932"/>
    <lineage>
        <taxon>Eukaryota</taxon>
        <taxon>Metazoa</taxon>
        <taxon>Chordata</taxon>
        <taxon>Craniata</taxon>
        <taxon>Vertebrata</taxon>
        <taxon>Euteleostomi</taxon>
        <taxon>Archelosauria</taxon>
        <taxon>Archosauria</taxon>
        <taxon>Dinosauria</taxon>
        <taxon>Saurischia</taxon>
        <taxon>Theropoda</taxon>
        <taxon>Coelurosauria</taxon>
        <taxon>Aves</taxon>
        <taxon>Neognathae</taxon>
        <taxon>Neoaves</taxon>
        <taxon>Columbimorphae</taxon>
        <taxon>Columbiformes</taxon>
        <taxon>Columbidae</taxon>
        <taxon>Columba</taxon>
    </lineage>
</organism>
<evidence type="ECO:0000256" key="1">
    <source>
        <dbReference type="ARBA" id="ARBA00022729"/>
    </source>
</evidence>
<keyword evidence="9" id="KW-1185">Reference proteome</keyword>
<keyword evidence="3" id="KW-0393">Immunoglobulin domain</keyword>
<dbReference type="Proteomes" id="UP000053872">
    <property type="component" value="Unassembled WGS sequence"/>
</dbReference>
<evidence type="ECO:0000259" key="7">
    <source>
        <dbReference type="PROSITE" id="PS50835"/>
    </source>
</evidence>
<dbReference type="SMART" id="SM00406">
    <property type="entry name" value="IGv"/>
    <property type="match status" value="2"/>
</dbReference>
<dbReference type="Gene3D" id="2.60.40.10">
    <property type="entry name" value="Immunoglobulins"/>
    <property type="match status" value="2"/>
</dbReference>
<dbReference type="InterPro" id="IPR036179">
    <property type="entry name" value="Ig-like_dom_sf"/>
</dbReference>
<evidence type="ECO:0000256" key="3">
    <source>
        <dbReference type="ARBA" id="ARBA00023319"/>
    </source>
</evidence>
<dbReference type="PROSITE" id="PS50835">
    <property type="entry name" value="IG_LIKE"/>
    <property type="match status" value="1"/>
</dbReference>
<keyword evidence="5" id="KW-0812">Transmembrane</keyword>
<dbReference type="SUPFAM" id="SSF48726">
    <property type="entry name" value="Immunoglobulin"/>
    <property type="match status" value="2"/>
</dbReference>
<dbReference type="InterPro" id="IPR013106">
    <property type="entry name" value="Ig_V-set"/>
</dbReference>
<dbReference type="EMBL" id="AKCR02000169">
    <property type="protein sequence ID" value="PKK19031.1"/>
    <property type="molecule type" value="Genomic_DNA"/>
</dbReference>